<accession>A0ABY5P184</accession>
<gene>
    <name evidence="1" type="ORF">G314FT_16390</name>
</gene>
<dbReference type="Gene3D" id="3.40.50.2020">
    <property type="match status" value="1"/>
</dbReference>
<dbReference type="InterPro" id="IPR029057">
    <property type="entry name" value="PRTase-like"/>
</dbReference>
<name>A0ABY5P184_9ENTE</name>
<dbReference type="CDD" id="cd06223">
    <property type="entry name" value="PRTases_typeI"/>
    <property type="match status" value="1"/>
</dbReference>
<sequence>METNNKLIIMSKLFLFSENNELIVENLNLIDSLNDQGITVGILSKNNTLVELQNKIPSNYKEKILFINRGKQNEQVIINNKNQGLICALVGVVEADALFAFHCKIPLFNPEFIVNRIVVADKVKSYGLPFWNFIDVVNCLVAFENYKRYYFGLFESPNYYVYSLINANTFHKPEDEVRIKEIFQTNLKGSQGTRNQKILLLLLFMLMGEVTTNSIYEEINYWGTFPSSKRNNPNTSAAFIKESVRCILGKGPRGGHELFLRHTDMPSKHSSGNNRLNFKCDKDFDTLVVNPQIAHLIRGNSVCIIDDYITKGYSAETAKHLLLKAGARKVVVLSIGKFGQEYFSTQYQLLGDITQSNYQYNFVSQILNRKYNSNGESFYTDNDSDILSYGDLIF</sequence>
<protein>
    <recommendedName>
        <fullName evidence="3">Phosphoribosyltransferase domain-containing protein</fullName>
    </recommendedName>
</protein>
<dbReference type="RefSeq" id="WP_257700453.1">
    <property type="nucleotide sequence ID" value="NZ_CP102451.1"/>
</dbReference>
<evidence type="ECO:0008006" key="3">
    <source>
        <dbReference type="Google" id="ProtNLM"/>
    </source>
</evidence>
<reference evidence="1" key="1">
    <citation type="submission" date="2022-08" db="EMBL/GenBank/DDBJ databases">
        <title>Genome sequence of Vagococcus luciliae DSM 112651.</title>
        <authorList>
            <person name="Juan G."/>
            <person name="Anja P."/>
            <person name="Rolf D."/>
            <person name="Kampfer P."/>
            <person name="Vilcinskas A."/>
        </authorList>
    </citation>
    <scope>NUCLEOTIDE SEQUENCE</scope>
    <source>
        <strain evidence="1">G314FT</strain>
    </source>
</reference>
<dbReference type="InterPro" id="IPR000836">
    <property type="entry name" value="PRTase_dom"/>
</dbReference>
<dbReference type="EMBL" id="CP102451">
    <property type="protein sequence ID" value="UUV99478.1"/>
    <property type="molecule type" value="Genomic_DNA"/>
</dbReference>
<dbReference type="SUPFAM" id="SSF53271">
    <property type="entry name" value="PRTase-like"/>
    <property type="match status" value="1"/>
</dbReference>
<organism evidence="1 2">
    <name type="scientific">Vagococcus luciliae</name>
    <dbReference type="NCBI Taxonomy" id="2920380"/>
    <lineage>
        <taxon>Bacteria</taxon>
        <taxon>Bacillati</taxon>
        <taxon>Bacillota</taxon>
        <taxon>Bacilli</taxon>
        <taxon>Lactobacillales</taxon>
        <taxon>Enterococcaceae</taxon>
        <taxon>Vagococcus</taxon>
    </lineage>
</organism>
<evidence type="ECO:0000313" key="1">
    <source>
        <dbReference type="EMBL" id="UUV99478.1"/>
    </source>
</evidence>
<reference evidence="1" key="2">
    <citation type="submission" date="2022-08" db="EMBL/GenBank/DDBJ databases">
        <authorList>
            <person name="Poehlein A."/>
            <person name="Guzman J."/>
            <person name="Daniel R."/>
            <person name="Vilcinskas A."/>
        </authorList>
    </citation>
    <scope>NUCLEOTIDE SEQUENCE</scope>
    <source>
        <strain evidence="1">G314FT</strain>
    </source>
</reference>
<keyword evidence="2" id="KW-1185">Reference proteome</keyword>
<dbReference type="Proteomes" id="UP001058273">
    <property type="component" value="Chromosome"/>
</dbReference>
<proteinExistence type="predicted"/>
<evidence type="ECO:0000313" key="2">
    <source>
        <dbReference type="Proteomes" id="UP001058273"/>
    </source>
</evidence>